<gene>
    <name evidence="2" type="ORF">ABL_06585</name>
</gene>
<dbReference type="Proteomes" id="UP000068243">
    <property type="component" value="Unassembled WGS sequence"/>
</dbReference>
<accession>A0A100IMI2</accession>
<dbReference type="VEuPathDB" id="FungiDB:An09g06890"/>
<dbReference type="OMA" id="YLQGPAY"/>
<dbReference type="VEuPathDB" id="FungiDB:M747DRAFT_289393"/>
<evidence type="ECO:0000313" key="3">
    <source>
        <dbReference type="Proteomes" id="UP000068243"/>
    </source>
</evidence>
<dbReference type="VEuPathDB" id="FungiDB:ASPNIDRAFT2_1161379"/>
<evidence type="ECO:0000313" key="2">
    <source>
        <dbReference type="EMBL" id="GAQ43924.1"/>
    </source>
</evidence>
<dbReference type="OrthoDB" id="2499658at2759"/>
<feature type="region of interest" description="Disordered" evidence="1">
    <location>
        <begin position="65"/>
        <end position="91"/>
    </location>
</feature>
<reference evidence="3" key="1">
    <citation type="journal article" date="2016" name="Genome Announc.">
        <title>Draft genome sequence of Aspergillus niger strain An76.</title>
        <authorList>
            <person name="Gong W."/>
            <person name="Cheng Z."/>
            <person name="Zhang H."/>
            <person name="Liu L."/>
            <person name="Gao P."/>
            <person name="Wang L."/>
        </authorList>
    </citation>
    <scope>NUCLEOTIDE SEQUENCE [LARGE SCALE GENOMIC DNA]</scope>
    <source>
        <strain evidence="3">An76</strain>
    </source>
</reference>
<protein>
    <submittedName>
        <fullName evidence="2">Uncharacterized protein</fullName>
    </submittedName>
</protein>
<dbReference type="EMBL" id="BCMY01000010">
    <property type="protein sequence ID" value="GAQ43924.1"/>
    <property type="molecule type" value="Genomic_DNA"/>
</dbReference>
<dbReference type="AlphaFoldDB" id="A0A100IMI2"/>
<evidence type="ECO:0000256" key="1">
    <source>
        <dbReference type="SAM" id="MobiDB-lite"/>
    </source>
</evidence>
<organism evidence="2 3">
    <name type="scientific">Aspergillus niger</name>
    <dbReference type="NCBI Taxonomy" id="5061"/>
    <lineage>
        <taxon>Eukaryota</taxon>
        <taxon>Fungi</taxon>
        <taxon>Dikarya</taxon>
        <taxon>Ascomycota</taxon>
        <taxon>Pezizomycotina</taxon>
        <taxon>Eurotiomycetes</taxon>
        <taxon>Eurotiomycetidae</taxon>
        <taxon>Eurotiales</taxon>
        <taxon>Aspergillaceae</taxon>
        <taxon>Aspergillus</taxon>
        <taxon>Aspergillus subgen. Circumdati</taxon>
    </lineage>
</organism>
<dbReference type="PaxDb" id="5061-CADANGAP00008083"/>
<name>A0A100IMI2_ASPNG</name>
<sequence>MSGYPRRNNHDGSDSYIVNHQLALPVPYSHGDNHDFGVNDTGSYPFQQQPFSTYASHFGSPYSHSGITSSTHHLSPHQSPGHSVPSTPDHVPLQHHIQYMPQSRYLQSPGFLPLRDAFSEADIESQDSQNESSMLSEPVIPPLDGFPNVREFDQLMKSYVDDLSVKKQDKALIHAKRARNIKTVLMDPKDTAVESAQFRFWVKKMFKLQTVGTGTSDVRLQSKLFRTLGANLECDFQVHENDLP</sequence>
<feature type="compositionally biased region" description="Polar residues" evidence="1">
    <location>
        <begin position="65"/>
        <end position="86"/>
    </location>
</feature>
<proteinExistence type="predicted"/>
<comment type="caution">
    <text evidence="2">The sequence shown here is derived from an EMBL/GenBank/DDBJ whole genome shotgun (WGS) entry which is preliminary data.</text>
</comment>